<proteinExistence type="predicted"/>
<evidence type="ECO:0000313" key="1">
    <source>
        <dbReference type="EMBL" id="MCZ0702185.1"/>
    </source>
</evidence>
<accession>A0A9J6RAA0</accession>
<dbReference type="Proteomes" id="UP001084197">
    <property type="component" value="Unassembled WGS sequence"/>
</dbReference>
<dbReference type="RefSeq" id="WP_268778945.1">
    <property type="nucleotide sequence ID" value="NZ_JAPRAT010000003.1"/>
</dbReference>
<dbReference type="GO" id="GO:0008990">
    <property type="term" value="F:rRNA (guanine-N2-)-methyltransferase activity"/>
    <property type="evidence" value="ECO:0007669"/>
    <property type="project" value="InterPro"/>
</dbReference>
<dbReference type="InterPro" id="IPR029063">
    <property type="entry name" value="SAM-dependent_MTases_sf"/>
</dbReference>
<organism evidence="1 2">
    <name type="scientific">Natronobacillus azotifigens</name>
    <dbReference type="NCBI Taxonomy" id="472978"/>
    <lineage>
        <taxon>Bacteria</taxon>
        <taxon>Bacillati</taxon>
        <taxon>Bacillota</taxon>
        <taxon>Bacilli</taxon>
        <taxon>Bacillales</taxon>
        <taxon>Bacillaceae</taxon>
        <taxon>Natronobacillus</taxon>
    </lineage>
</organism>
<dbReference type="EC" id="2.1.1.-" evidence="1"/>
<evidence type="ECO:0000313" key="2">
    <source>
        <dbReference type="Proteomes" id="UP001084197"/>
    </source>
</evidence>
<keyword evidence="1" id="KW-0808">Transferase</keyword>
<dbReference type="SUPFAM" id="SSF53335">
    <property type="entry name" value="S-adenosyl-L-methionine-dependent methyltransferases"/>
    <property type="match status" value="1"/>
</dbReference>
<protein>
    <submittedName>
        <fullName evidence="1">Class I SAM-dependent methyltransferase</fullName>
        <ecNumber evidence="1">2.1.1.-</ecNumber>
    </submittedName>
</protein>
<gene>
    <name evidence="1" type="ORF">OWO01_03035</name>
</gene>
<keyword evidence="2" id="KW-1185">Reference proteome</keyword>
<reference evidence="1" key="1">
    <citation type="submission" date="2022-11" db="EMBL/GenBank/DDBJ databases">
        <title>WGS of Natronobacillus azotifigens 24KS-1, an anaerobic diazotrophic haloalkaliphile from soda-rich habitats.</title>
        <authorList>
            <person name="Sorokin D.Y."/>
            <person name="Merkel A.Y."/>
        </authorList>
    </citation>
    <scope>NUCLEOTIDE SEQUENCE</scope>
    <source>
        <strain evidence="1">24KS-1</strain>
    </source>
</reference>
<sequence length="260" mass="29218">MIITTASRTTSDLLSKAKELSHTFDLPYKERNGVSVEQLKAHYQTDVVVVGKDRVFISPINDESKLFFHPNLAMVRAKRIFNGEKEPLIETAQLREGMSFLDCTLGLASDSIIASIAVGSAGSVIGIEYNDVLHLLAKQGLASHVSGNQLFDQAMRRIEVIRDDHYSFLKKAKTNSVDIVYFDPMFSAPINTSSGMNSIRNQASSNDITIEIIAEAKRVARKRVVLKDHWKSDRFTKLGFTQHRRKTSLFHYGTLELDEQ</sequence>
<dbReference type="PANTHER" id="PTHR36112:SF1">
    <property type="entry name" value="RIBOSOMAL RNA SMALL SUBUNIT METHYLTRANSFERASE J"/>
    <property type="match status" value="1"/>
</dbReference>
<dbReference type="Gene3D" id="3.40.50.150">
    <property type="entry name" value="Vaccinia Virus protein VP39"/>
    <property type="match status" value="1"/>
</dbReference>
<name>A0A9J6RAA0_9BACI</name>
<dbReference type="AlphaFoldDB" id="A0A9J6RAA0"/>
<dbReference type="Pfam" id="PF04445">
    <property type="entry name" value="SAM_MT"/>
    <property type="match status" value="1"/>
</dbReference>
<keyword evidence="1" id="KW-0489">Methyltransferase</keyword>
<comment type="caution">
    <text evidence="1">The sequence shown here is derived from an EMBL/GenBank/DDBJ whole genome shotgun (WGS) entry which is preliminary data.</text>
</comment>
<dbReference type="InterPro" id="IPR007536">
    <property type="entry name" value="16SrRNA_methylTrfase_J"/>
</dbReference>
<dbReference type="PANTHER" id="PTHR36112">
    <property type="entry name" value="RIBOSOMAL RNA SMALL SUBUNIT METHYLTRANSFERASE J"/>
    <property type="match status" value="1"/>
</dbReference>
<dbReference type="EMBL" id="JAPRAT010000003">
    <property type="protein sequence ID" value="MCZ0702185.1"/>
    <property type="molecule type" value="Genomic_DNA"/>
</dbReference>